<proteinExistence type="predicted"/>
<organism evidence="1 2">
    <name type="scientific">Zizania palustris</name>
    <name type="common">Northern wild rice</name>
    <dbReference type="NCBI Taxonomy" id="103762"/>
    <lineage>
        <taxon>Eukaryota</taxon>
        <taxon>Viridiplantae</taxon>
        <taxon>Streptophyta</taxon>
        <taxon>Embryophyta</taxon>
        <taxon>Tracheophyta</taxon>
        <taxon>Spermatophyta</taxon>
        <taxon>Magnoliopsida</taxon>
        <taxon>Liliopsida</taxon>
        <taxon>Poales</taxon>
        <taxon>Poaceae</taxon>
        <taxon>BOP clade</taxon>
        <taxon>Oryzoideae</taxon>
        <taxon>Oryzeae</taxon>
        <taxon>Zizaniinae</taxon>
        <taxon>Zizania</taxon>
    </lineage>
</organism>
<reference evidence="1" key="1">
    <citation type="journal article" date="2021" name="bioRxiv">
        <title>Whole Genome Assembly and Annotation of Northern Wild Rice, Zizania palustris L., Supports a Whole Genome Duplication in the Zizania Genus.</title>
        <authorList>
            <person name="Haas M."/>
            <person name="Kono T."/>
            <person name="Macchietto M."/>
            <person name="Millas R."/>
            <person name="McGilp L."/>
            <person name="Shao M."/>
            <person name="Duquette J."/>
            <person name="Hirsch C.N."/>
            <person name="Kimball J."/>
        </authorList>
    </citation>
    <scope>NUCLEOTIDE SEQUENCE</scope>
    <source>
        <tissue evidence="1">Fresh leaf tissue</tissue>
    </source>
</reference>
<dbReference type="GO" id="GO:0000724">
    <property type="term" value="P:double-strand break repair via homologous recombination"/>
    <property type="evidence" value="ECO:0007669"/>
    <property type="project" value="InterPro"/>
</dbReference>
<protein>
    <submittedName>
        <fullName evidence="1">Uncharacterized protein</fullName>
    </submittedName>
</protein>
<evidence type="ECO:0000313" key="1">
    <source>
        <dbReference type="EMBL" id="KAG8044229.1"/>
    </source>
</evidence>
<dbReference type="EMBL" id="JAAALK010000836">
    <property type="protein sequence ID" value="KAG8044229.1"/>
    <property type="molecule type" value="Genomic_DNA"/>
</dbReference>
<evidence type="ECO:0000313" key="2">
    <source>
        <dbReference type="Proteomes" id="UP000729402"/>
    </source>
</evidence>
<accession>A0A8J5RT12</accession>
<dbReference type="InterPro" id="IPR037489">
    <property type="entry name" value="RAD52-like"/>
</dbReference>
<dbReference type="Proteomes" id="UP000729402">
    <property type="component" value="Unassembled WGS sequence"/>
</dbReference>
<keyword evidence="2" id="KW-1185">Reference proteome</keyword>
<gene>
    <name evidence="1" type="ORF">GUJ93_ZPchr0226g7144</name>
</gene>
<dbReference type="PANTHER" id="PTHR34050">
    <property type="entry name" value="DNA REPAIR RAD52-LIKE PROTEIN 2, CHLOROPLASTIC"/>
    <property type="match status" value="1"/>
</dbReference>
<dbReference type="PANTHER" id="PTHR34050:SF3">
    <property type="entry name" value="DNA REPAIR RAD52-LIKE PROTEIN 2, CHLOROPLASTIC"/>
    <property type="match status" value="1"/>
</dbReference>
<reference evidence="1" key="2">
    <citation type="submission" date="2021-02" db="EMBL/GenBank/DDBJ databases">
        <authorList>
            <person name="Kimball J.A."/>
            <person name="Haas M.W."/>
            <person name="Macchietto M."/>
            <person name="Kono T."/>
            <person name="Duquette J."/>
            <person name="Shao M."/>
        </authorList>
    </citation>
    <scope>NUCLEOTIDE SEQUENCE</scope>
    <source>
        <tissue evidence="1">Fresh leaf tissue</tissue>
    </source>
</reference>
<name>A0A8J5RT12_ZIZPA</name>
<comment type="caution">
    <text evidence="1">The sequence shown here is derived from an EMBL/GenBank/DDBJ whole genome shotgun (WGS) entry which is preliminary data.</text>
</comment>
<dbReference type="AlphaFoldDB" id="A0A8J5RT12"/>
<dbReference type="GO" id="GO:0003677">
    <property type="term" value="F:DNA binding"/>
    <property type="evidence" value="ECO:0007669"/>
    <property type="project" value="InterPro"/>
</dbReference>
<sequence>METAATSTLLAPRPIAWRLPAASLPLGRARRRLAVAGAAPSTTNYVVLPLDAAPSGITRPLVEINKRVPDTVVRSSRRVSTSDPAIPWYHANRMLIFYAPVVTHISLNLKPHSYDQPGVERFVMLSTLTGEGDSGVHCHSTRNRWRGS</sequence>